<proteinExistence type="predicted"/>
<evidence type="ECO:0000313" key="4">
    <source>
        <dbReference type="EMBL" id="MBC9929400.1"/>
    </source>
</evidence>
<reference evidence="4 5" key="1">
    <citation type="submission" date="2020-09" db="EMBL/GenBank/DDBJ databases">
        <title>Genome sequences of type strains of Chitinophaga qingshengii and Chitinophaga varians.</title>
        <authorList>
            <person name="Kittiwongwattana C."/>
        </authorList>
    </citation>
    <scope>NUCLEOTIDE SEQUENCE [LARGE SCALE GENOMIC DNA]</scope>
    <source>
        <strain evidence="4 5">JCM 30026</strain>
    </source>
</reference>
<name>A0ABR7THF2_9BACT</name>
<organism evidence="4 5">
    <name type="scientific">Chitinophaga qingshengii</name>
    <dbReference type="NCBI Taxonomy" id="1569794"/>
    <lineage>
        <taxon>Bacteria</taxon>
        <taxon>Pseudomonadati</taxon>
        <taxon>Bacteroidota</taxon>
        <taxon>Chitinophagia</taxon>
        <taxon>Chitinophagales</taxon>
        <taxon>Chitinophagaceae</taxon>
        <taxon>Chitinophaga</taxon>
    </lineage>
</organism>
<dbReference type="InterPro" id="IPR006860">
    <property type="entry name" value="FecR"/>
</dbReference>
<keyword evidence="1" id="KW-0472">Membrane</keyword>
<dbReference type="Gene3D" id="2.60.120.1440">
    <property type="match status" value="1"/>
</dbReference>
<feature type="domain" description="FecR protein" evidence="2">
    <location>
        <begin position="182"/>
        <end position="277"/>
    </location>
</feature>
<evidence type="ECO:0000313" key="5">
    <source>
        <dbReference type="Proteomes" id="UP000659124"/>
    </source>
</evidence>
<keyword evidence="1" id="KW-0812">Transmembrane</keyword>
<sequence>MEPQERLIYLLQRHINHSLSAAETEELRNWSQSSADNGQVLEDLGDPVYREAVMRNQQQFDVESALQRVKNRAQTPVRKKIPVYWYAAAACVALLMATGYYFQRSRPVIHTPPAVAHTDDIRPGSNKAILTLADGSVISLSDAANGTLAQQTGVHISKTADGQLVYESAKESAASGPVAYNKMETPNGGQHQVILEDGSKIWLNAASSLRFPSTFRGAANRTVELQGEAYFEITKDAAHPFIVKTAQQEVKVLGTQFNINSYPEEAAIRTTLLEGAISVALPGSGPQLLKPGQQAVVTANTVAVVPVEVTEETAWKNGLFSFNGQEFRTVMSMIARWYDVKVVYDYDPGILHIGGTVSRSRRMEEVLKMLEVTGDVKFNVAGKTITVTK</sequence>
<keyword evidence="5" id="KW-1185">Reference proteome</keyword>
<keyword evidence="1" id="KW-1133">Transmembrane helix</keyword>
<gene>
    <name evidence="4" type="ORF">ICL07_03385</name>
</gene>
<dbReference type="RefSeq" id="WP_188086531.1">
    <property type="nucleotide sequence ID" value="NZ_JACVFC010000001.1"/>
</dbReference>
<comment type="caution">
    <text evidence="4">The sequence shown here is derived from an EMBL/GenBank/DDBJ whole genome shotgun (WGS) entry which is preliminary data.</text>
</comment>
<feature type="domain" description="Protein FecR C-terminal" evidence="3">
    <location>
        <begin position="320"/>
        <end position="387"/>
    </location>
</feature>
<dbReference type="Gene3D" id="3.55.50.30">
    <property type="match status" value="1"/>
</dbReference>
<feature type="transmembrane region" description="Helical" evidence="1">
    <location>
        <begin position="83"/>
        <end position="102"/>
    </location>
</feature>
<dbReference type="EMBL" id="JACVFC010000001">
    <property type="protein sequence ID" value="MBC9929400.1"/>
    <property type="molecule type" value="Genomic_DNA"/>
</dbReference>
<dbReference type="PANTHER" id="PTHR30273">
    <property type="entry name" value="PERIPLASMIC SIGNAL SENSOR AND SIGMA FACTOR ACTIVATOR FECR-RELATED"/>
    <property type="match status" value="1"/>
</dbReference>
<dbReference type="Pfam" id="PF04773">
    <property type="entry name" value="FecR"/>
    <property type="match status" value="1"/>
</dbReference>
<evidence type="ECO:0000259" key="2">
    <source>
        <dbReference type="Pfam" id="PF04773"/>
    </source>
</evidence>
<evidence type="ECO:0000259" key="3">
    <source>
        <dbReference type="Pfam" id="PF16344"/>
    </source>
</evidence>
<dbReference type="PANTHER" id="PTHR30273:SF2">
    <property type="entry name" value="PROTEIN FECR"/>
    <property type="match status" value="1"/>
</dbReference>
<dbReference type="Proteomes" id="UP000659124">
    <property type="component" value="Unassembled WGS sequence"/>
</dbReference>
<dbReference type="Pfam" id="PF16344">
    <property type="entry name" value="FecR_C"/>
    <property type="match status" value="1"/>
</dbReference>
<evidence type="ECO:0000256" key="1">
    <source>
        <dbReference type="SAM" id="Phobius"/>
    </source>
</evidence>
<protein>
    <submittedName>
        <fullName evidence="4">FecR domain-containing protein</fullName>
    </submittedName>
</protein>
<dbReference type="InterPro" id="IPR012373">
    <property type="entry name" value="Ferrdict_sens_TM"/>
</dbReference>
<dbReference type="InterPro" id="IPR032508">
    <property type="entry name" value="FecR_C"/>
</dbReference>
<accession>A0ABR7THF2</accession>